<protein>
    <submittedName>
        <fullName evidence="1">Uncharacterized protein</fullName>
    </submittedName>
</protein>
<gene>
    <name evidence="1" type="ORF">Tco_0858540</name>
</gene>
<keyword evidence="2" id="KW-1185">Reference proteome</keyword>
<comment type="caution">
    <text evidence="1">The sequence shown here is derived from an EMBL/GenBank/DDBJ whole genome shotgun (WGS) entry which is preliminary data.</text>
</comment>
<reference evidence="1" key="1">
    <citation type="journal article" date="2022" name="Int. J. Mol. Sci.">
        <title>Draft Genome of Tanacetum Coccineum: Genomic Comparison of Closely Related Tanacetum-Family Plants.</title>
        <authorList>
            <person name="Yamashiro T."/>
            <person name="Shiraishi A."/>
            <person name="Nakayama K."/>
            <person name="Satake H."/>
        </authorList>
    </citation>
    <scope>NUCLEOTIDE SEQUENCE</scope>
</reference>
<evidence type="ECO:0000313" key="2">
    <source>
        <dbReference type="Proteomes" id="UP001151760"/>
    </source>
</evidence>
<proteinExistence type="predicted"/>
<evidence type="ECO:0000313" key="1">
    <source>
        <dbReference type="EMBL" id="GJT11498.1"/>
    </source>
</evidence>
<name>A0ABQ5BAE4_9ASTR</name>
<dbReference type="EMBL" id="BQNB010013072">
    <property type="protein sequence ID" value="GJT11498.1"/>
    <property type="molecule type" value="Genomic_DNA"/>
</dbReference>
<accession>A0ABQ5BAE4</accession>
<reference evidence="1" key="2">
    <citation type="submission" date="2022-01" db="EMBL/GenBank/DDBJ databases">
        <authorList>
            <person name="Yamashiro T."/>
            <person name="Shiraishi A."/>
            <person name="Satake H."/>
            <person name="Nakayama K."/>
        </authorList>
    </citation>
    <scope>NUCLEOTIDE SEQUENCE</scope>
</reference>
<sequence>MLYDDFDKRFVPQQELSAEKAFYLQMSNPSNASSDASSVKVDVPSKLPKKIMNIVVHSAMDSNASANVNKDSSEMCNKCLELEAEFFKQHNMVEKDVYNKLSKTYSQLEQHCISLELAMQLNQEIFQKYNTLVNQNEPTFDQLFELNNLKARL</sequence>
<organism evidence="1 2">
    <name type="scientific">Tanacetum coccineum</name>
    <dbReference type="NCBI Taxonomy" id="301880"/>
    <lineage>
        <taxon>Eukaryota</taxon>
        <taxon>Viridiplantae</taxon>
        <taxon>Streptophyta</taxon>
        <taxon>Embryophyta</taxon>
        <taxon>Tracheophyta</taxon>
        <taxon>Spermatophyta</taxon>
        <taxon>Magnoliopsida</taxon>
        <taxon>eudicotyledons</taxon>
        <taxon>Gunneridae</taxon>
        <taxon>Pentapetalae</taxon>
        <taxon>asterids</taxon>
        <taxon>campanulids</taxon>
        <taxon>Asterales</taxon>
        <taxon>Asteraceae</taxon>
        <taxon>Asteroideae</taxon>
        <taxon>Anthemideae</taxon>
        <taxon>Anthemidinae</taxon>
        <taxon>Tanacetum</taxon>
    </lineage>
</organism>
<dbReference type="Proteomes" id="UP001151760">
    <property type="component" value="Unassembled WGS sequence"/>
</dbReference>